<evidence type="ECO:0000313" key="4">
    <source>
        <dbReference type="EMBL" id="SCX76994.1"/>
    </source>
</evidence>
<evidence type="ECO:0000313" key="5">
    <source>
        <dbReference type="Proteomes" id="UP000198870"/>
    </source>
</evidence>
<comment type="similarity">
    <text evidence="1">Belongs to the UPF0751 family.</text>
</comment>
<dbReference type="InterPro" id="IPR016772">
    <property type="entry name" value="UCP020408"/>
</dbReference>
<dbReference type="STRING" id="419481.SAMN05216233_101164"/>
<name>A0A1G5AGI3_9BACT</name>
<dbReference type="OrthoDB" id="7829313at2"/>
<reference evidence="4 5" key="1">
    <citation type="submission" date="2016-10" db="EMBL/GenBank/DDBJ databases">
        <authorList>
            <person name="de Groot N.N."/>
        </authorList>
    </citation>
    <scope>NUCLEOTIDE SEQUENCE [LARGE SCALE GENOMIC DNA]</scope>
    <source>
        <strain evidence="4 5">AA1</strain>
    </source>
</reference>
<dbReference type="Proteomes" id="UP000198870">
    <property type="component" value="Unassembled WGS sequence"/>
</dbReference>
<evidence type="ECO:0000256" key="1">
    <source>
        <dbReference type="ARBA" id="ARBA00007189"/>
    </source>
</evidence>
<evidence type="ECO:0008006" key="6">
    <source>
        <dbReference type="Google" id="ProtNLM"/>
    </source>
</evidence>
<keyword evidence="2" id="KW-0175">Coiled coil</keyword>
<keyword evidence="5" id="KW-1185">Reference proteome</keyword>
<dbReference type="AlphaFoldDB" id="A0A1G5AGI3"/>
<sequence>MFEGLLEGIGMETAAKETEDAVLFQSFWDIPTSLKCPVVGLGVSDEEGRRILKKCGRRIKALAPWEVHRDIMEEVGSASAVARRVDALLKRKFADAIAKVKSLPEEELLPLLKAAIARGDAAEALYCVAMRKALSVDTLVSVVGEAHMMGHTTAIDLFEARKKELKSVAKVKDLTESLEAERRERRRLGRELQGMADEVRELRLALEKRAEEPVAVVQAPVVPEVHPAYGDELKREKAKRKERERERDTLAREARKHEREMRKLKIRTRELENENKALADEVMSLAIGRPVPSLSSMPCEGRGCSTCPEMETCSRRVLMVGGLSRMEPHYRRVAEAKGLGFEYHDGTMSGGRKCLEKQVTRCDMVVCPVTCNSHNACRSVKKLCSKHNKEIRFLPTSSISALTGVLLDMPA</sequence>
<protein>
    <recommendedName>
        <fullName evidence="6">DUF2325 domain-containing protein</fullName>
    </recommendedName>
</protein>
<feature type="coiled-coil region" evidence="2">
    <location>
        <begin position="171"/>
        <end position="205"/>
    </location>
</feature>
<gene>
    <name evidence="4" type="ORF">SAMN05216233_101164</name>
</gene>
<dbReference type="EMBL" id="FMUX01000001">
    <property type="protein sequence ID" value="SCX76994.1"/>
    <property type="molecule type" value="Genomic_DNA"/>
</dbReference>
<proteinExistence type="inferred from homology"/>
<accession>A0A1G5AGI3</accession>
<evidence type="ECO:0000256" key="2">
    <source>
        <dbReference type="SAM" id="Coils"/>
    </source>
</evidence>
<dbReference type="Pfam" id="PF10087">
    <property type="entry name" value="DUF2325"/>
    <property type="match status" value="1"/>
</dbReference>
<feature type="region of interest" description="Disordered" evidence="3">
    <location>
        <begin position="234"/>
        <end position="256"/>
    </location>
</feature>
<evidence type="ECO:0000256" key="3">
    <source>
        <dbReference type="SAM" id="MobiDB-lite"/>
    </source>
</evidence>
<organism evidence="4 5">
    <name type="scientific">Desulfoluna spongiiphila</name>
    <dbReference type="NCBI Taxonomy" id="419481"/>
    <lineage>
        <taxon>Bacteria</taxon>
        <taxon>Pseudomonadati</taxon>
        <taxon>Thermodesulfobacteriota</taxon>
        <taxon>Desulfobacteria</taxon>
        <taxon>Desulfobacterales</taxon>
        <taxon>Desulfolunaceae</taxon>
        <taxon>Desulfoluna</taxon>
    </lineage>
</organism>